<feature type="domain" description="PH" evidence="4">
    <location>
        <begin position="609"/>
        <end position="747"/>
    </location>
</feature>
<dbReference type="Pfam" id="PF00780">
    <property type="entry name" value="CNH"/>
    <property type="match status" value="1"/>
</dbReference>
<dbReference type="EMBL" id="MCGT01000007">
    <property type="protein sequence ID" value="ORX57985.1"/>
    <property type="molecule type" value="Genomic_DNA"/>
</dbReference>
<feature type="domain" description="DEP" evidence="6">
    <location>
        <begin position="92"/>
        <end position="175"/>
    </location>
</feature>
<feature type="compositionally biased region" description="Polar residues" evidence="3">
    <location>
        <begin position="246"/>
        <end position="255"/>
    </location>
</feature>
<feature type="domain" description="CNH" evidence="7">
    <location>
        <begin position="769"/>
        <end position="1087"/>
    </location>
</feature>
<reference evidence="8 9" key="1">
    <citation type="submission" date="2016-07" db="EMBL/GenBank/DDBJ databases">
        <title>Pervasive Adenine N6-methylation of Active Genes in Fungi.</title>
        <authorList>
            <consortium name="DOE Joint Genome Institute"/>
            <person name="Mondo S.J."/>
            <person name="Dannebaum R.O."/>
            <person name="Kuo R.C."/>
            <person name="Labutti K."/>
            <person name="Haridas S."/>
            <person name="Kuo A."/>
            <person name="Salamov A."/>
            <person name="Ahrendt S.R."/>
            <person name="Lipzen A."/>
            <person name="Sullivan W."/>
            <person name="Andreopoulos W.B."/>
            <person name="Clum A."/>
            <person name="Lindquist E."/>
            <person name="Daum C."/>
            <person name="Ramamoorthy G.K."/>
            <person name="Gryganskyi A."/>
            <person name="Culley D."/>
            <person name="Magnuson J.K."/>
            <person name="James T.Y."/>
            <person name="O'Malley M.A."/>
            <person name="Stajich J.E."/>
            <person name="Spatafora J.W."/>
            <person name="Visel A."/>
            <person name="Grigoriev I.V."/>
        </authorList>
    </citation>
    <scope>NUCLEOTIDE SEQUENCE [LARGE SCALE GENOMIC DNA]</scope>
    <source>
        <strain evidence="8 9">NRRL 3301</strain>
    </source>
</reference>
<dbReference type="SUPFAM" id="SSF48065">
    <property type="entry name" value="DBL homology domain (DH-domain)"/>
    <property type="match status" value="1"/>
</dbReference>
<dbReference type="Gene3D" id="2.30.29.30">
    <property type="entry name" value="Pleckstrin-homology domain (PH domain)/Phosphotyrosine-binding domain (PTB)"/>
    <property type="match status" value="1"/>
</dbReference>
<dbReference type="InterPro" id="IPR000591">
    <property type="entry name" value="DEP_dom"/>
</dbReference>
<evidence type="ECO:0000256" key="2">
    <source>
        <dbReference type="ARBA" id="ARBA00022658"/>
    </source>
</evidence>
<evidence type="ECO:0000313" key="8">
    <source>
        <dbReference type="EMBL" id="ORX57985.1"/>
    </source>
</evidence>
<dbReference type="Gene3D" id="1.10.10.10">
    <property type="entry name" value="Winged helix-like DNA-binding domain superfamily/Winged helix DNA-binding domain"/>
    <property type="match status" value="1"/>
</dbReference>
<dbReference type="InterPro" id="IPR035899">
    <property type="entry name" value="DBL_dom_sf"/>
</dbReference>
<name>A0A1X2GPV6_9FUNG</name>
<dbReference type="Pfam" id="PF15405">
    <property type="entry name" value="PH_5"/>
    <property type="match status" value="1"/>
</dbReference>
<dbReference type="PANTHER" id="PTHR46572">
    <property type="entry name" value="RHO1 GDP-GTP EXCHANGE PROTEIN 1-RELATED"/>
    <property type="match status" value="1"/>
</dbReference>
<keyword evidence="9" id="KW-1185">Reference proteome</keyword>
<dbReference type="PROSITE" id="PS50010">
    <property type="entry name" value="DH_2"/>
    <property type="match status" value="1"/>
</dbReference>
<dbReference type="PROSITE" id="PS50186">
    <property type="entry name" value="DEP"/>
    <property type="match status" value="1"/>
</dbReference>
<dbReference type="PANTHER" id="PTHR46572:SF1">
    <property type="entry name" value="RHO1 GUANINE NUCLEOTIDE EXCHANGE FACTOR TUS1"/>
    <property type="match status" value="1"/>
</dbReference>
<dbReference type="SMART" id="SM00325">
    <property type="entry name" value="RhoGEF"/>
    <property type="match status" value="1"/>
</dbReference>
<dbReference type="PROSITE" id="PS50003">
    <property type="entry name" value="PH_DOMAIN"/>
    <property type="match status" value="1"/>
</dbReference>
<dbReference type="STRING" id="101127.A0A1X2GPV6"/>
<comment type="caution">
    <text evidence="8">The sequence shown here is derived from an EMBL/GenBank/DDBJ whole genome shotgun (WGS) entry which is preliminary data.</text>
</comment>
<dbReference type="InterPro" id="IPR001180">
    <property type="entry name" value="CNH_dom"/>
</dbReference>
<dbReference type="SMART" id="SM00049">
    <property type="entry name" value="DEP"/>
    <property type="match status" value="1"/>
</dbReference>
<dbReference type="Gene3D" id="1.20.900.10">
    <property type="entry name" value="Dbl homology (DH) domain"/>
    <property type="match status" value="1"/>
</dbReference>
<dbReference type="InterPro" id="IPR036390">
    <property type="entry name" value="WH_DNA-bd_sf"/>
</dbReference>
<keyword evidence="2" id="KW-0344">Guanine-nucleotide releasing factor</keyword>
<evidence type="ECO:0000259" key="5">
    <source>
        <dbReference type="PROSITE" id="PS50010"/>
    </source>
</evidence>
<dbReference type="SMART" id="SM00036">
    <property type="entry name" value="CNH"/>
    <property type="match status" value="1"/>
</dbReference>
<keyword evidence="1" id="KW-0597">Phosphoprotein</keyword>
<feature type="region of interest" description="Disordered" evidence="3">
    <location>
        <begin position="1"/>
        <end position="29"/>
    </location>
</feature>
<dbReference type="Pfam" id="PF00610">
    <property type="entry name" value="DEP"/>
    <property type="match status" value="1"/>
</dbReference>
<dbReference type="GO" id="GO:0035556">
    <property type="term" value="P:intracellular signal transduction"/>
    <property type="evidence" value="ECO:0007669"/>
    <property type="project" value="InterPro"/>
</dbReference>
<organism evidence="8 9">
    <name type="scientific">Hesseltinella vesiculosa</name>
    <dbReference type="NCBI Taxonomy" id="101127"/>
    <lineage>
        <taxon>Eukaryota</taxon>
        <taxon>Fungi</taxon>
        <taxon>Fungi incertae sedis</taxon>
        <taxon>Mucoromycota</taxon>
        <taxon>Mucoromycotina</taxon>
        <taxon>Mucoromycetes</taxon>
        <taxon>Mucorales</taxon>
        <taxon>Cunninghamellaceae</taxon>
        <taxon>Hesseltinella</taxon>
    </lineage>
</organism>
<dbReference type="GO" id="GO:0005085">
    <property type="term" value="F:guanyl-nucleotide exchange factor activity"/>
    <property type="evidence" value="ECO:0007669"/>
    <property type="project" value="UniProtKB-KW"/>
</dbReference>
<dbReference type="OrthoDB" id="2272012at2759"/>
<dbReference type="Pfam" id="PF00621">
    <property type="entry name" value="RhoGEF"/>
    <property type="match status" value="1"/>
</dbReference>
<feature type="compositionally biased region" description="Low complexity" evidence="3">
    <location>
        <begin position="232"/>
        <end position="245"/>
    </location>
</feature>
<dbReference type="PROSITE" id="PS50219">
    <property type="entry name" value="CNH"/>
    <property type="match status" value="1"/>
</dbReference>
<protein>
    <recommendedName>
        <fullName evidence="10">CNH-domain-containing protein</fullName>
    </recommendedName>
</protein>
<dbReference type="InterPro" id="IPR001849">
    <property type="entry name" value="PH_domain"/>
</dbReference>
<evidence type="ECO:0000313" key="9">
    <source>
        <dbReference type="Proteomes" id="UP000242146"/>
    </source>
</evidence>
<proteinExistence type="predicted"/>
<dbReference type="InterPro" id="IPR041675">
    <property type="entry name" value="PH_5"/>
</dbReference>
<evidence type="ECO:0000259" key="6">
    <source>
        <dbReference type="PROSITE" id="PS50186"/>
    </source>
</evidence>
<evidence type="ECO:0000259" key="7">
    <source>
        <dbReference type="PROSITE" id="PS50219"/>
    </source>
</evidence>
<gene>
    <name evidence="8" type="ORF">DM01DRAFT_1333659</name>
</gene>
<evidence type="ECO:0000259" key="4">
    <source>
        <dbReference type="PROSITE" id="PS50003"/>
    </source>
</evidence>
<evidence type="ECO:0000256" key="3">
    <source>
        <dbReference type="SAM" id="MobiDB-lite"/>
    </source>
</evidence>
<dbReference type="InterPro" id="IPR011993">
    <property type="entry name" value="PH-like_dom_sf"/>
</dbReference>
<dbReference type="CDD" id="cd00160">
    <property type="entry name" value="RhoGEF"/>
    <property type="match status" value="1"/>
</dbReference>
<feature type="region of interest" description="Disordered" evidence="3">
    <location>
        <begin position="231"/>
        <end position="255"/>
    </location>
</feature>
<dbReference type="SUPFAM" id="SSF50729">
    <property type="entry name" value="PH domain-like"/>
    <property type="match status" value="1"/>
</dbReference>
<dbReference type="InterPro" id="IPR000219">
    <property type="entry name" value="DH_dom"/>
</dbReference>
<dbReference type="SUPFAM" id="SSF46785">
    <property type="entry name" value="Winged helix' DNA-binding domain"/>
    <property type="match status" value="1"/>
</dbReference>
<dbReference type="InterPro" id="IPR052233">
    <property type="entry name" value="Rho-type_GEFs"/>
</dbReference>
<accession>A0A1X2GPV6</accession>
<dbReference type="Proteomes" id="UP000242146">
    <property type="component" value="Unassembled WGS sequence"/>
</dbReference>
<evidence type="ECO:0000256" key="1">
    <source>
        <dbReference type="ARBA" id="ARBA00022553"/>
    </source>
</evidence>
<dbReference type="AlphaFoldDB" id="A0A1X2GPV6"/>
<sequence>MDSQTSRFHTYHGTGNESHPWSPTSSSQQRHLSLLGRNTTYTAPTSNRHWETIHLRDSSYFHKYSIVPLTSQVEQRRVNDYACLLSIVAQSLIQQLTLTNRFKNNIEYPNAFDGQQVVDKLMTIIGSKDRVVALKLGRALGMQGCFHDVQYESLLMDSSTEIYQFKDVLLYYFQRLQLRHQHQQQRMLHQISSPSARPFSLIPAPAQPPSAASSVNGSILSEQFGPVPGNVTTSSGSISEFSISTDDQYTTPPTTISDEEDIKAALPHIASTRLEGVDDDNMTVLTSPSTATDNSTLTSSSLDLDAICPLNGVFTPLTYCYVSTCTGPQPCYSPTCPKRNKNNWKHTSIESKAATLHTYLRRREKTSWAAVVPDDVLASVSTDERKRQEAICELVNTEANFVMDLDYVEKMWVEPLLEQDTIPLHRRTAFVNTLFTNIVDIHRYHGRFARALQRRQQEHPIIGKVGDIVLKYCQDLSMIVTYGAHLHEAKTTFEKEKLLNSKFNSFAEYTEHHPSSHKLELNGYLTRPTTRLGQYPLLFKAILKRTSPSHPDYALLNEADELVKATLNLVNSESGHAKNRFDLARIHRNLSFKRKTDRLDLKLLDPSREIIREGFLNKRPTLEAADYQVILFDHYLVVAKVKWVRAEKHYVVVRRPLPIAFLSVSLPSLPSNMQRSSSFLLSASRYSGHLQTGSYFSNESNPDTRFGQPIVFQHMGRKKDDHSQFTLYATSQAARKPWIDHIYQLQSRNASPSSVLDVLPAVKTGQFIHSRVKHMVTFSNNQLLVFAADDGVYAGKNAPDAQVHKVLSLPHATRVYVIEDFQMLLVLADKTLWQFGLTEVMNGNLDGTTQASALGKRLYTNVPFFHAGVCLDRTLICVPTKVSPLKSVITVLEPCKPQAMTDKKPSLLDRLVRPTNTSISTTDCYLRKFRECYVPCEAWAVDTTTSKLMVTAHRGIEIIDLQRTDRTQSMLNHQDPLLYFVTQSEKRESNLKIRVPMKHISVFRSPLSEYLVCYNEFAFYIDAKGNRAYRKFLIEWEGCSESYAMLWPYVMSFDPSIIEIRNALTGHLEQVVRGDNIRCIQNREGDAIYVAMSDPKNRQSDCIVRLTLMHPPSDPDGSNKIELTMEPCSALPDVL</sequence>
<feature type="domain" description="DH" evidence="5">
    <location>
        <begin position="386"/>
        <end position="573"/>
    </location>
</feature>
<dbReference type="InterPro" id="IPR036388">
    <property type="entry name" value="WH-like_DNA-bd_sf"/>
</dbReference>
<evidence type="ECO:0008006" key="10">
    <source>
        <dbReference type="Google" id="ProtNLM"/>
    </source>
</evidence>